<dbReference type="AlphaFoldDB" id="A0A915LY78"/>
<reference evidence="3" key="1">
    <citation type="submission" date="2022-11" db="UniProtKB">
        <authorList>
            <consortium name="WormBaseParasite"/>
        </authorList>
    </citation>
    <scope>IDENTIFICATION</scope>
</reference>
<evidence type="ECO:0000313" key="2">
    <source>
        <dbReference type="Proteomes" id="UP000887561"/>
    </source>
</evidence>
<protein>
    <submittedName>
        <fullName evidence="3">Protein kinase domain-containing protein</fullName>
    </submittedName>
</protein>
<proteinExistence type="predicted"/>
<dbReference type="SUPFAM" id="SSF56112">
    <property type="entry name" value="Protein kinase-like (PK-like)"/>
    <property type="match status" value="1"/>
</dbReference>
<feature type="domain" description="Protein kinase" evidence="1">
    <location>
        <begin position="1"/>
        <end position="85"/>
    </location>
</feature>
<dbReference type="GO" id="GO:0005524">
    <property type="term" value="F:ATP binding"/>
    <property type="evidence" value="ECO:0007669"/>
    <property type="project" value="InterPro"/>
</dbReference>
<evidence type="ECO:0000313" key="3">
    <source>
        <dbReference type="WBParaSite" id="scaffold2105_cov193.g4252"/>
    </source>
</evidence>
<organism evidence="2 3">
    <name type="scientific">Meloidogyne javanica</name>
    <name type="common">Root-knot nematode worm</name>
    <dbReference type="NCBI Taxonomy" id="6303"/>
    <lineage>
        <taxon>Eukaryota</taxon>
        <taxon>Metazoa</taxon>
        <taxon>Ecdysozoa</taxon>
        <taxon>Nematoda</taxon>
        <taxon>Chromadorea</taxon>
        <taxon>Rhabditida</taxon>
        <taxon>Tylenchina</taxon>
        <taxon>Tylenchomorpha</taxon>
        <taxon>Tylenchoidea</taxon>
        <taxon>Meloidogynidae</taxon>
        <taxon>Meloidogyninae</taxon>
        <taxon>Meloidogyne</taxon>
        <taxon>Meloidogyne incognita group</taxon>
    </lineage>
</organism>
<sequence length="175" mass="20906">MSLQYIEYSFRYLSLTKRVDVWAFGLMSYKLLYTLSVDKYEDLDKLLNEYRNDLTKISRLDRIIKACIQVNPFKRPSMKALNNFWNKECDAFNYEKENFKNSSSKEDNNEVTLKQMRIDLFPEFRVISAKPIKGRHNAIVLEDMIREILAEFTIPEDRIFIFVRDAAEVMVKYDL</sequence>
<name>A0A915LY78_MELJA</name>
<dbReference type="InterPro" id="IPR011009">
    <property type="entry name" value="Kinase-like_dom_sf"/>
</dbReference>
<dbReference type="InterPro" id="IPR000719">
    <property type="entry name" value="Prot_kinase_dom"/>
</dbReference>
<dbReference type="Gene3D" id="1.10.510.10">
    <property type="entry name" value="Transferase(Phosphotransferase) domain 1"/>
    <property type="match status" value="1"/>
</dbReference>
<dbReference type="Proteomes" id="UP000887561">
    <property type="component" value="Unplaced"/>
</dbReference>
<evidence type="ECO:0000259" key="1">
    <source>
        <dbReference type="PROSITE" id="PS50011"/>
    </source>
</evidence>
<keyword evidence="2" id="KW-1185">Reference proteome</keyword>
<dbReference type="WBParaSite" id="scaffold2105_cov193.g4252">
    <property type="protein sequence ID" value="scaffold2105_cov193.g4252"/>
    <property type="gene ID" value="scaffold2105_cov193.g4252"/>
</dbReference>
<dbReference type="PROSITE" id="PS50011">
    <property type="entry name" value="PROTEIN_KINASE_DOM"/>
    <property type="match status" value="1"/>
</dbReference>
<accession>A0A915LY78</accession>
<dbReference type="GO" id="GO:0004672">
    <property type="term" value="F:protein kinase activity"/>
    <property type="evidence" value="ECO:0007669"/>
    <property type="project" value="InterPro"/>
</dbReference>